<dbReference type="RefSeq" id="WP_387343699.1">
    <property type="nucleotide sequence ID" value="NZ_JBIAXI010000013.1"/>
</dbReference>
<accession>A0ABW6V817</accession>
<reference evidence="1 2" key="1">
    <citation type="submission" date="2024-10" db="EMBL/GenBank/DDBJ databases">
        <title>The Natural Products Discovery Center: Release of the First 8490 Sequenced Strains for Exploring Actinobacteria Biosynthetic Diversity.</title>
        <authorList>
            <person name="Kalkreuter E."/>
            <person name="Kautsar S.A."/>
            <person name="Yang D."/>
            <person name="Bader C.D."/>
            <person name="Teijaro C.N."/>
            <person name="Fluegel L."/>
            <person name="Davis C.M."/>
            <person name="Simpson J.R."/>
            <person name="Lauterbach L."/>
            <person name="Steele A.D."/>
            <person name="Gui C."/>
            <person name="Meng S."/>
            <person name="Li G."/>
            <person name="Viehrig K."/>
            <person name="Ye F."/>
            <person name="Su P."/>
            <person name="Kiefer A.F."/>
            <person name="Nichols A."/>
            <person name="Cepeda A.J."/>
            <person name="Yan W."/>
            <person name="Fan B."/>
            <person name="Jiang Y."/>
            <person name="Adhikari A."/>
            <person name="Zheng C.-J."/>
            <person name="Schuster L."/>
            <person name="Cowan T.M."/>
            <person name="Smanski M.J."/>
            <person name="Chevrette M.G."/>
            <person name="De Carvalho L.P.S."/>
            <person name="Shen B."/>
        </authorList>
    </citation>
    <scope>NUCLEOTIDE SEQUENCE [LARGE SCALE GENOMIC DNA]</scope>
    <source>
        <strain evidence="1 2">NPDC001281</strain>
    </source>
</reference>
<proteinExistence type="predicted"/>
<dbReference type="EMBL" id="JBIAXI010000013">
    <property type="protein sequence ID" value="MFF4775475.1"/>
    <property type="molecule type" value="Genomic_DNA"/>
</dbReference>
<organism evidence="1 2">
    <name type="scientific">Microtetraspora fusca</name>
    <dbReference type="NCBI Taxonomy" id="1997"/>
    <lineage>
        <taxon>Bacteria</taxon>
        <taxon>Bacillati</taxon>
        <taxon>Actinomycetota</taxon>
        <taxon>Actinomycetes</taxon>
        <taxon>Streptosporangiales</taxon>
        <taxon>Streptosporangiaceae</taxon>
        <taxon>Microtetraspora</taxon>
    </lineage>
</organism>
<comment type="caution">
    <text evidence="1">The sequence shown here is derived from an EMBL/GenBank/DDBJ whole genome shotgun (WGS) entry which is preliminary data.</text>
</comment>
<gene>
    <name evidence="1" type="ORF">ACFY05_21715</name>
</gene>
<name>A0ABW6V817_MICFU</name>
<evidence type="ECO:0000313" key="2">
    <source>
        <dbReference type="Proteomes" id="UP001602119"/>
    </source>
</evidence>
<protein>
    <submittedName>
        <fullName evidence="1">Uncharacterized protein</fullName>
    </submittedName>
</protein>
<sequence length="173" mass="19322">MRWLNSFPASRRFAGYPPSGGGGMSAYGRDDETWDLLIDAGLEFLIEIAREGGTTTYTDLNAALVERTGLPGFDFERIDERAAIGHLLGEIVKRNRPETGWMISALVLYKGSPDPGPGFFNLAVDLYGLTPKPSYEQKIRFWRQNYDGIHGYYRSRRTTSFAGDDSGDSPTLR</sequence>
<keyword evidence="2" id="KW-1185">Reference proteome</keyword>
<dbReference type="Proteomes" id="UP001602119">
    <property type="component" value="Unassembled WGS sequence"/>
</dbReference>
<evidence type="ECO:0000313" key="1">
    <source>
        <dbReference type="EMBL" id="MFF4775475.1"/>
    </source>
</evidence>